<protein>
    <recommendedName>
        <fullName evidence="4">SH3 domain-containing protein</fullName>
    </recommendedName>
</protein>
<feature type="region of interest" description="Disordered" evidence="1">
    <location>
        <begin position="176"/>
        <end position="201"/>
    </location>
</feature>
<feature type="compositionally biased region" description="Low complexity" evidence="1">
    <location>
        <begin position="76"/>
        <end position="88"/>
    </location>
</feature>
<dbReference type="EMBL" id="QUQM01000001">
    <property type="protein sequence ID" value="KAA8650379.1"/>
    <property type="molecule type" value="Genomic_DNA"/>
</dbReference>
<feature type="compositionally biased region" description="Low complexity" evidence="1">
    <location>
        <begin position="27"/>
        <end position="39"/>
    </location>
</feature>
<evidence type="ECO:0008006" key="4">
    <source>
        <dbReference type="Google" id="ProtNLM"/>
    </source>
</evidence>
<evidence type="ECO:0000313" key="3">
    <source>
        <dbReference type="Proteomes" id="UP000324241"/>
    </source>
</evidence>
<organism evidence="2 3">
    <name type="scientific">Aspergillus tanneri</name>
    <dbReference type="NCBI Taxonomy" id="1220188"/>
    <lineage>
        <taxon>Eukaryota</taxon>
        <taxon>Fungi</taxon>
        <taxon>Dikarya</taxon>
        <taxon>Ascomycota</taxon>
        <taxon>Pezizomycotina</taxon>
        <taxon>Eurotiomycetes</taxon>
        <taxon>Eurotiomycetidae</taxon>
        <taxon>Eurotiales</taxon>
        <taxon>Aspergillaceae</taxon>
        <taxon>Aspergillus</taxon>
        <taxon>Aspergillus subgen. Circumdati</taxon>
    </lineage>
</organism>
<dbReference type="Gene3D" id="2.30.30.40">
    <property type="entry name" value="SH3 Domains"/>
    <property type="match status" value="1"/>
</dbReference>
<gene>
    <name evidence="2" type="ORF">ATNIH1004_003063</name>
</gene>
<dbReference type="RefSeq" id="XP_033429740.1">
    <property type="nucleotide sequence ID" value="XM_033567745.1"/>
</dbReference>
<evidence type="ECO:0000313" key="2">
    <source>
        <dbReference type="EMBL" id="KAA8650379.1"/>
    </source>
</evidence>
<feature type="region of interest" description="Disordered" evidence="1">
    <location>
        <begin position="22"/>
        <end position="115"/>
    </location>
</feature>
<comment type="caution">
    <text evidence="2">The sequence shown here is derived from an EMBL/GenBank/DDBJ whole genome shotgun (WGS) entry which is preliminary data.</text>
</comment>
<sequence>MQQNASQQGFAVPGGRVARMSALREVSSSSPARSRTSAAFFGGAKYSDSSDSEGLGASPGAISKKIPPTAGKRHGSLSSSSAVAGAGSDNSPHSGTGAQHSSPEGMASGQSEQLSSFQDYYSQDDIHPGDRVAALWAYQPRANDEFALDRGDMLKIIGIWDDGWATGIRIPESAEDYDARRREQRDSGVSNGSHRPAASPAPVGEIKAFPLVCVCLPQHWRKIIDGGQNEDGS</sequence>
<dbReference type="OrthoDB" id="2163411at2759"/>
<reference evidence="2 3" key="1">
    <citation type="submission" date="2019-08" db="EMBL/GenBank/DDBJ databases">
        <title>The genome sequence of a newly discovered highly antifungal drug resistant Aspergillus species, Aspergillus tanneri NIH 1004.</title>
        <authorList>
            <person name="Mounaud S."/>
            <person name="Singh I."/>
            <person name="Joardar V."/>
            <person name="Pakala S."/>
            <person name="Pakala S."/>
            <person name="Venepally P."/>
            <person name="Chung J.K."/>
            <person name="Losada L."/>
            <person name="Nierman W.C."/>
        </authorList>
    </citation>
    <scope>NUCLEOTIDE SEQUENCE [LARGE SCALE GENOMIC DNA]</scope>
    <source>
        <strain evidence="2 3">NIH1004</strain>
    </source>
</reference>
<evidence type="ECO:0000256" key="1">
    <source>
        <dbReference type="SAM" id="MobiDB-lite"/>
    </source>
</evidence>
<proteinExistence type="predicted"/>
<dbReference type="InterPro" id="IPR036028">
    <property type="entry name" value="SH3-like_dom_sf"/>
</dbReference>
<dbReference type="GeneID" id="54325765"/>
<name>A0A5M9N0A5_9EURO</name>
<dbReference type="VEuPathDB" id="FungiDB:EYZ11_000709"/>
<dbReference type="Proteomes" id="UP000324241">
    <property type="component" value="Unassembled WGS sequence"/>
</dbReference>
<dbReference type="AlphaFoldDB" id="A0A5M9N0A5"/>
<dbReference type="SUPFAM" id="SSF50044">
    <property type="entry name" value="SH3-domain"/>
    <property type="match status" value="1"/>
</dbReference>
<feature type="compositionally biased region" description="Basic and acidic residues" evidence="1">
    <location>
        <begin position="177"/>
        <end position="186"/>
    </location>
</feature>
<accession>A0A5M9N0A5</accession>
<feature type="compositionally biased region" description="Polar residues" evidence="1">
    <location>
        <begin position="89"/>
        <end position="115"/>
    </location>
</feature>